<gene>
    <name evidence="6" type="ORF">B7G68_12835</name>
</gene>
<evidence type="ECO:0000313" key="6">
    <source>
        <dbReference type="EMBL" id="AVQ02656.1"/>
    </source>
</evidence>
<dbReference type="Pfam" id="PF00355">
    <property type="entry name" value="Rieske"/>
    <property type="match status" value="1"/>
</dbReference>
<dbReference type="EMBL" id="CP027850">
    <property type="protein sequence ID" value="AVQ02656.1"/>
    <property type="molecule type" value="Genomic_DNA"/>
</dbReference>
<name>A0ABM6THK4_9CAUL</name>
<dbReference type="SUPFAM" id="SSF50022">
    <property type="entry name" value="ISP domain"/>
    <property type="match status" value="1"/>
</dbReference>
<protein>
    <submittedName>
        <fullName evidence="6">Arsenate reductase (Azurin) small subunit</fullName>
    </submittedName>
</protein>
<dbReference type="NCBIfam" id="TIGR02694">
    <property type="entry name" value="arsenite_ox_S"/>
    <property type="match status" value="1"/>
</dbReference>
<feature type="domain" description="Rieske" evidence="5">
    <location>
        <begin position="68"/>
        <end position="164"/>
    </location>
</feature>
<dbReference type="RefSeq" id="WP_041538295.1">
    <property type="nucleotide sequence ID" value="NZ_CP027850.1"/>
</dbReference>
<evidence type="ECO:0000256" key="3">
    <source>
        <dbReference type="ARBA" id="ARBA00023004"/>
    </source>
</evidence>
<evidence type="ECO:0000256" key="4">
    <source>
        <dbReference type="ARBA" id="ARBA00023014"/>
    </source>
</evidence>
<dbReference type="InterPro" id="IPR017941">
    <property type="entry name" value="Rieske_2Fe-2S"/>
</dbReference>
<sequence length="180" mass="18833">MSEMDRRALARRQFLSGAGLAAAGAAAGAAVGASAVAVEAKPGTGGSGPALVSYPGARLANVRDLKINAPVDVAYPDPDALGILVKLGRPVPGGVGPDGDIVAFSSLCPHRGYPLRYEPSDRTLTCLGHYSRFDCEKAGQQIWGHATQNLPQYRLRVDEAGDIYAESVDELLYGRVSNVL</sequence>
<accession>A0ABM6THK4</accession>
<dbReference type="InterPro" id="IPR006311">
    <property type="entry name" value="TAT_signal"/>
</dbReference>
<keyword evidence="3" id="KW-0408">Iron</keyword>
<dbReference type="PROSITE" id="PS51296">
    <property type="entry name" value="RIESKE"/>
    <property type="match status" value="1"/>
</dbReference>
<keyword evidence="2" id="KW-0479">Metal-binding</keyword>
<evidence type="ECO:0000259" key="5">
    <source>
        <dbReference type="PROSITE" id="PS51296"/>
    </source>
</evidence>
<evidence type="ECO:0000256" key="1">
    <source>
        <dbReference type="ARBA" id="ARBA00022714"/>
    </source>
</evidence>
<organism evidence="6 7">
    <name type="scientific">Caulobacter segnis</name>
    <dbReference type="NCBI Taxonomy" id="88688"/>
    <lineage>
        <taxon>Bacteria</taxon>
        <taxon>Pseudomonadati</taxon>
        <taxon>Pseudomonadota</taxon>
        <taxon>Alphaproteobacteria</taxon>
        <taxon>Caulobacterales</taxon>
        <taxon>Caulobacteraceae</taxon>
        <taxon>Caulobacter</taxon>
    </lineage>
</organism>
<evidence type="ECO:0000256" key="2">
    <source>
        <dbReference type="ARBA" id="ARBA00022723"/>
    </source>
</evidence>
<proteinExistence type="predicted"/>
<evidence type="ECO:0000313" key="7">
    <source>
        <dbReference type="Proteomes" id="UP000240527"/>
    </source>
</evidence>
<dbReference type="InterPro" id="IPR036922">
    <property type="entry name" value="Rieske_2Fe-2S_sf"/>
</dbReference>
<dbReference type="Proteomes" id="UP000240527">
    <property type="component" value="Chromosome"/>
</dbReference>
<keyword evidence="1" id="KW-0001">2Fe-2S</keyword>
<dbReference type="InterPro" id="IPR014067">
    <property type="entry name" value="AioB/IdrB_ssu"/>
</dbReference>
<reference evidence="6 7" key="1">
    <citation type="journal article" date="2015" name="Biotechnol. Bioeng.">
        <title>Genome sequence and phenotypic characterization of Caulobacter segnis.</title>
        <authorList>
            <person name="Patel S."/>
            <person name="Fletcher B."/>
            <person name="Scott D.C."/>
            <person name="Ely B."/>
        </authorList>
    </citation>
    <scope>NUCLEOTIDE SEQUENCE [LARGE SCALE GENOMIC DNA]</scope>
    <source>
        <strain evidence="6 7">TK0059</strain>
    </source>
</reference>
<dbReference type="PROSITE" id="PS51318">
    <property type="entry name" value="TAT"/>
    <property type="match status" value="1"/>
</dbReference>
<keyword evidence="7" id="KW-1185">Reference proteome</keyword>
<dbReference type="Gene3D" id="2.102.10.10">
    <property type="entry name" value="Rieske [2Fe-2S] iron-sulphur domain"/>
    <property type="match status" value="1"/>
</dbReference>
<keyword evidence="4" id="KW-0411">Iron-sulfur</keyword>